<protein>
    <submittedName>
        <fullName evidence="1">Uncharacterized protein</fullName>
    </submittedName>
</protein>
<dbReference type="AlphaFoldDB" id="A0A6H5GU45"/>
<organism evidence="1 2">
    <name type="scientific">Nesidiocoris tenuis</name>
    <dbReference type="NCBI Taxonomy" id="355587"/>
    <lineage>
        <taxon>Eukaryota</taxon>
        <taxon>Metazoa</taxon>
        <taxon>Ecdysozoa</taxon>
        <taxon>Arthropoda</taxon>
        <taxon>Hexapoda</taxon>
        <taxon>Insecta</taxon>
        <taxon>Pterygota</taxon>
        <taxon>Neoptera</taxon>
        <taxon>Paraneoptera</taxon>
        <taxon>Hemiptera</taxon>
        <taxon>Heteroptera</taxon>
        <taxon>Panheteroptera</taxon>
        <taxon>Cimicomorpha</taxon>
        <taxon>Miridae</taxon>
        <taxon>Dicyphina</taxon>
        <taxon>Nesidiocoris</taxon>
    </lineage>
</organism>
<sequence length="74" mass="8206">MEVSWVIFAPLVSSIHARTRIIKGMITLTGGLETIGTSVKPMNCRSLSKDVTLNINTIQNWTLSISFLKHSFAE</sequence>
<reference evidence="1 2" key="1">
    <citation type="submission" date="2020-02" db="EMBL/GenBank/DDBJ databases">
        <authorList>
            <person name="Ferguson B K."/>
        </authorList>
    </citation>
    <scope>NUCLEOTIDE SEQUENCE [LARGE SCALE GENOMIC DNA]</scope>
</reference>
<accession>A0A6H5GU45</accession>
<name>A0A6H5GU45_9HEMI</name>
<gene>
    <name evidence="1" type="ORF">NTEN_LOCUS12793</name>
</gene>
<evidence type="ECO:0000313" key="1">
    <source>
        <dbReference type="EMBL" id="CAB0007518.1"/>
    </source>
</evidence>
<keyword evidence="2" id="KW-1185">Reference proteome</keyword>
<dbReference type="EMBL" id="CADCXU010019135">
    <property type="protein sequence ID" value="CAB0007518.1"/>
    <property type="molecule type" value="Genomic_DNA"/>
</dbReference>
<proteinExistence type="predicted"/>
<dbReference type="Proteomes" id="UP000479000">
    <property type="component" value="Unassembled WGS sequence"/>
</dbReference>
<evidence type="ECO:0000313" key="2">
    <source>
        <dbReference type="Proteomes" id="UP000479000"/>
    </source>
</evidence>